<keyword evidence="3" id="KW-1185">Reference proteome</keyword>
<feature type="compositionally biased region" description="Polar residues" evidence="1">
    <location>
        <begin position="1"/>
        <end position="25"/>
    </location>
</feature>
<feature type="compositionally biased region" description="Polar residues" evidence="1">
    <location>
        <begin position="121"/>
        <end position="145"/>
    </location>
</feature>
<reference evidence="3" key="1">
    <citation type="journal article" date="2014" name="Proc. Natl. Acad. Sci. U.S.A.">
        <title>Extensive sampling of basidiomycete genomes demonstrates inadequacy of the white-rot/brown-rot paradigm for wood decay fungi.</title>
        <authorList>
            <person name="Riley R."/>
            <person name="Salamov A.A."/>
            <person name="Brown D.W."/>
            <person name="Nagy L.G."/>
            <person name="Floudas D."/>
            <person name="Held B.W."/>
            <person name="Levasseur A."/>
            <person name="Lombard V."/>
            <person name="Morin E."/>
            <person name="Otillar R."/>
            <person name="Lindquist E.A."/>
            <person name="Sun H."/>
            <person name="LaButti K.M."/>
            <person name="Schmutz J."/>
            <person name="Jabbour D."/>
            <person name="Luo H."/>
            <person name="Baker S.E."/>
            <person name="Pisabarro A.G."/>
            <person name="Walton J.D."/>
            <person name="Blanchette R.A."/>
            <person name="Henrissat B."/>
            <person name="Martin F."/>
            <person name="Cullen D."/>
            <person name="Hibbett D.S."/>
            <person name="Grigoriev I.V."/>
        </authorList>
    </citation>
    <scope>NUCLEOTIDE SEQUENCE [LARGE SCALE GENOMIC DNA]</scope>
    <source>
        <strain evidence="3">FD-172 SS1</strain>
    </source>
</reference>
<feature type="compositionally biased region" description="Polar residues" evidence="1">
    <location>
        <begin position="680"/>
        <end position="691"/>
    </location>
</feature>
<evidence type="ECO:0000313" key="2">
    <source>
        <dbReference type="EMBL" id="KDQ09785.1"/>
    </source>
</evidence>
<proteinExistence type="predicted"/>
<evidence type="ECO:0000256" key="1">
    <source>
        <dbReference type="SAM" id="MobiDB-lite"/>
    </source>
</evidence>
<feature type="region of interest" description="Disordered" evidence="1">
    <location>
        <begin position="553"/>
        <end position="957"/>
    </location>
</feature>
<feature type="compositionally biased region" description="Low complexity" evidence="1">
    <location>
        <begin position="782"/>
        <end position="794"/>
    </location>
</feature>
<feature type="compositionally biased region" description="Pro residues" evidence="1">
    <location>
        <begin position="831"/>
        <end position="850"/>
    </location>
</feature>
<dbReference type="AlphaFoldDB" id="A0A067M505"/>
<sequence length="957" mass="103106">MQQSDSEPILPTSINLPAESNTSRVTPDLTLQYPEVPSRSTSPTFSAIPGTSLLDAPYTPPSFGSFQFNTILSSYPFTFATTPSHPKPSLLSRLTNPGPLILEDDDMYPSPTPDREPTPNRGPSSGVESHATYSSVDGMETSLSPNDDPPIAMDVDPSPAHASITHQPSSRPSPPSPVSLLPNFLAPIPPIRTISALPKSPLELLFAEADAVKMEWEEVLAAKLARAASPKQDGYQGVAAASAHEQSRLSPSVDQPIEAPQPRAAREASVFLQALESELPQPPAVAHNPSPYDTARAASTEQALQRSTAAGVKRPAEDEEDEFEAMDASPPRKRVHRAASVVSDSSVEEEESRTDIIPPSIPPRLFGLHPHPNSVEESKPLASRAEAVEEASYTSRLAQATIHEAPFEPVALREPLPPHDPKHAATGAFGAPTTPDGEPSHSLSSLSPEALHLGDGSNTSAIDGDVADADLTTGLLITTAHSDPEDTGYGVPMDVARQDIPITRDRGVPIPRPSPPHKQPLPSLTSASPTGEIPGNEPIAGVKIEHEVLFIPLEEPLDSPEESIQSEPQSPELLVTTISMPPSPPSTLSEESDREERLGKRTRTATEPARTSRVSGEPSPKKRRDDPPYRNRNLAEASSFTVPPDDDEYGPSSPPSFAATDPASKSLESRIGAFAPKSMRSATPASYASKSPSRETSRAHTPPLPAPRRANASRPTYDTDERGGNTHTPYPPTSSASLLHRINHSSQREYVTSTEASSRPRRPSPGPNALRNWIDSEVGVGSRRPQPASQAPSSTSYRRDEADNYPSEYSAGTAWSHRSEERPPPPRSRRSPPPMESRAPYPRPRSPRTPPRPHRHSTQSMHESSYPSEGPSRGSNQPSVSLLSRLQPDEQPASDRAGPSGSRVERSQSRHYQQQPYYQHSTTSYANGSRQHATASTNTSKKSAGLLSRLSDAKDRQ</sequence>
<dbReference type="Proteomes" id="UP000027195">
    <property type="component" value="Unassembled WGS sequence"/>
</dbReference>
<feature type="region of interest" description="Disordered" evidence="1">
    <location>
        <begin position="236"/>
        <end position="387"/>
    </location>
</feature>
<feature type="compositionally biased region" description="Low complexity" evidence="1">
    <location>
        <begin position="562"/>
        <end position="580"/>
    </location>
</feature>
<feature type="compositionally biased region" description="Pro residues" evidence="1">
    <location>
        <begin position="510"/>
        <end position="519"/>
    </location>
</feature>
<accession>A0A067M505</accession>
<feature type="region of interest" description="Disordered" evidence="1">
    <location>
        <begin position="411"/>
        <end position="465"/>
    </location>
</feature>
<feature type="compositionally biased region" description="Polar residues" evidence="1">
    <location>
        <begin position="910"/>
        <end position="942"/>
    </location>
</feature>
<feature type="compositionally biased region" description="Polar residues" evidence="1">
    <location>
        <begin position="859"/>
        <end position="884"/>
    </location>
</feature>
<name>A0A067M505_BOTB1</name>
<gene>
    <name evidence="2" type="ORF">BOTBODRAFT_36776</name>
</gene>
<dbReference type="InParanoid" id="A0A067M505"/>
<feature type="region of interest" description="Disordered" evidence="1">
    <location>
        <begin position="1"/>
        <end position="56"/>
    </location>
</feature>
<feature type="compositionally biased region" description="Polar residues" evidence="1">
    <location>
        <begin position="297"/>
        <end position="308"/>
    </location>
</feature>
<feature type="compositionally biased region" description="Polar residues" evidence="1">
    <location>
        <begin position="725"/>
        <end position="737"/>
    </location>
</feature>
<protein>
    <submittedName>
        <fullName evidence="2">Uncharacterized protein</fullName>
    </submittedName>
</protein>
<feature type="compositionally biased region" description="Polar residues" evidence="1">
    <location>
        <begin position="744"/>
        <end position="756"/>
    </location>
</feature>
<feature type="compositionally biased region" description="Low complexity" evidence="1">
    <location>
        <begin position="424"/>
        <end position="453"/>
    </location>
</feature>
<feature type="compositionally biased region" description="Basic and acidic residues" evidence="1">
    <location>
        <begin position="619"/>
        <end position="629"/>
    </location>
</feature>
<evidence type="ECO:0000313" key="3">
    <source>
        <dbReference type="Proteomes" id="UP000027195"/>
    </source>
</evidence>
<feature type="region of interest" description="Disordered" evidence="1">
    <location>
        <begin position="498"/>
        <end position="540"/>
    </location>
</feature>
<feature type="region of interest" description="Disordered" evidence="1">
    <location>
        <begin position="82"/>
        <end position="182"/>
    </location>
</feature>
<dbReference type="HOGENOM" id="CLU_308350_0_0_1"/>
<organism evidence="2 3">
    <name type="scientific">Botryobasidium botryosum (strain FD-172 SS1)</name>
    <dbReference type="NCBI Taxonomy" id="930990"/>
    <lineage>
        <taxon>Eukaryota</taxon>
        <taxon>Fungi</taxon>
        <taxon>Dikarya</taxon>
        <taxon>Basidiomycota</taxon>
        <taxon>Agaricomycotina</taxon>
        <taxon>Agaricomycetes</taxon>
        <taxon>Cantharellales</taxon>
        <taxon>Botryobasidiaceae</taxon>
        <taxon>Botryobasidium</taxon>
    </lineage>
</organism>
<dbReference type="EMBL" id="KL198074">
    <property type="protein sequence ID" value="KDQ09785.1"/>
    <property type="molecule type" value="Genomic_DNA"/>
</dbReference>